<protein>
    <recommendedName>
        <fullName evidence="4">F-box domain-containing protein</fullName>
    </recommendedName>
</protein>
<feature type="coiled-coil region" evidence="1">
    <location>
        <begin position="23"/>
        <end position="57"/>
    </location>
</feature>
<comment type="caution">
    <text evidence="2">The sequence shown here is derived from an EMBL/GenBank/DDBJ whole genome shotgun (WGS) entry which is preliminary data.</text>
</comment>
<accession>A0A9W8J5I7</accession>
<dbReference type="AlphaFoldDB" id="A0A9W8J5I7"/>
<organism evidence="2 3">
    <name type="scientific">Candolleomyces eurysporus</name>
    <dbReference type="NCBI Taxonomy" id="2828524"/>
    <lineage>
        <taxon>Eukaryota</taxon>
        <taxon>Fungi</taxon>
        <taxon>Dikarya</taxon>
        <taxon>Basidiomycota</taxon>
        <taxon>Agaricomycotina</taxon>
        <taxon>Agaricomycetes</taxon>
        <taxon>Agaricomycetidae</taxon>
        <taxon>Agaricales</taxon>
        <taxon>Agaricineae</taxon>
        <taxon>Psathyrellaceae</taxon>
        <taxon>Candolleomyces</taxon>
    </lineage>
</organism>
<evidence type="ECO:0000313" key="3">
    <source>
        <dbReference type="Proteomes" id="UP001140091"/>
    </source>
</evidence>
<sequence length="499" mass="56996">MDVPDSSFSYLLTSNTAPNPLEHASIEQDIKDTSDKISRLRSQLDELEVRRRRHQALLSPLRRLPLETLGEIFMCTLPSVLGQTERRYVTSLSLVCKDWHCAVLVTHQLWGGIHIEWDELSMNLPYTKVEAWLKRSGNTPRRIKISDHVHRDDSECALANAVVVRLLTEGPSLDQVILECAHSKCPRILVESMESPPNRSASRAWDSVGSLKLFFKLRESTPEGAGAKFLYQLPPVESFELAGPNYSIFNVPSDFLRRLTSFVFRCDQSPFPAHLFDKLKACTNLGALTIDTPFYDYFLEEIYNSPVWFPLLLPNLRTLRLRWLPHSGKVDILQLLQFPSLVNLDISFNQAPIRRNEFGGRKLFQALEPFFNKRAMNGESPLQSLRIHHAVIQPSELADILDKIPTLTHLTLDSVKFDPTALQSIILPELEVLKLLHMPPRFDFEAAFDMHVTEKLQKLELTYFGSKHPKQEDVSGFRRKHGNVVVTVDRVRRDGQSAT</sequence>
<evidence type="ECO:0000313" key="2">
    <source>
        <dbReference type="EMBL" id="KAJ2928532.1"/>
    </source>
</evidence>
<evidence type="ECO:0000256" key="1">
    <source>
        <dbReference type="SAM" id="Coils"/>
    </source>
</evidence>
<gene>
    <name evidence="2" type="ORF">H1R20_g8551</name>
</gene>
<proteinExistence type="predicted"/>
<dbReference type="Gene3D" id="3.80.10.10">
    <property type="entry name" value="Ribonuclease Inhibitor"/>
    <property type="match status" value="1"/>
</dbReference>
<keyword evidence="1" id="KW-0175">Coiled coil</keyword>
<feature type="non-terminal residue" evidence="2">
    <location>
        <position position="499"/>
    </location>
</feature>
<dbReference type="EMBL" id="JANBPK010000923">
    <property type="protein sequence ID" value="KAJ2928532.1"/>
    <property type="molecule type" value="Genomic_DNA"/>
</dbReference>
<dbReference type="InterPro" id="IPR032675">
    <property type="entry name" value="LRR_dom_sf"/>
</dbReference>
<evidence type="ECO:0008006" key="4">
    <source>
        <dbReference type="Google" id="ProtNLM"/>
    </source>
</evidence>
<reference evidence="2" key="1">
    <citation type="submission" date="2022-06" db="EMBL/GenBank/DDBJ databases">
        <title>Genome Sequence of Candolleomyces eurysporus.</title>
        <authorList>
            <person name="Buettner E."/>
        </authorList>
    </citation>
    <scope>NUCLEOTIDE SEQUENCE</scope>
    <source>
        <strain evidence="2">VTCC 930004</strain>
    </source>
</reference>
<dbReference type="SUPFAM" id="SSF52047">
    <property type="entry name" value="RNI-like"/>
    <property type="match status" value="1"/>
</dbReference>
<dbReference type="OrthoDB" id="3268380at2759"/>
<keyword evidence="3" id="KW-1185">Reference proteome</keyword>
<name>A0A9W8J5I7_9AGAR</name>
<dbReference type="Proteomes" id="UP001140091">
    <property type="component" value="Unassembled WGS sequence"/>
</dbReference>